<feature type="compositionally biased region" description="Pro residues" evidence="1">
    <location>
        <begin position="393"/>
        <end position="404"/>
    </location>
</feature>
<reference evidence="2" key="3">
    <citation type="submission" date="2025-09" db="UniProtKB">
        <authorList>
            <consortium name="Ensembl"/>
        </authorList>
    </citation>
    <scope>IDENTIFICATION</scope>
    <source>
        <strain evidence="2">Thorbecke</strain>
    </source>
</reference>
<feature type="compositionally biased region" description="Polar residues" evidence="1">
    <location>
        <begin position="138"/>
        <end position="149"/>
    </location>
</feature>
<feature type="region of interest" description="Disordered" evidence="1">
    <location>
        <begin position="531"/>
        <end position="559"/>
    </location>
</feature>
<dbReference type="GO" id="GO:0017056">
    <property type="term" value="F:structural constituent of nuclear pore"/>
    <property type="evidence" value="ECO:0007669"/>
    <property type="project" value="TreeGrafter"/>
</dbReference>
<dbReference type="Pfam" id="PF15229">
    <property type="entry name" value="POM121"/>
    <property type="match status" value="1"/>
</dbReference>
<protein>
    <submittedName>
        <fullName evidence="2">Uncharacterized protein</fullName>
    </submittedName>
</protein>
<dbReference type="PANTHER" id="PTHR23193:SF5">
    <property type="entry name" value="NUCLEAR ENVELOPE PORE MEMBRANE PROTEIN POM 121C-RELATED"/>
    <property type="match status" value="1"/>
</dbReference>
<dbReference type="InParanoid" id="G1U0B8"/>
<feature type="region of interest" description="Disordered" evidence="1">
    <location>
        <begin position="1"/>
        <end position="76"/>
    </location>
</feature>
<feature type="region of interest" description="Disordered" evidence="1">
    <location>
        <begin position="638"/>
        <end position="677"/>
    </location>
</feature>
<dbReference type="PANTHER" id="PTHR23193">
    <property type="entry name" value="NUCLEAR PORE COMPLEX PROTEIN NUP"/>
    <property type="match status" value="1"/>
</dbReference>
<feature type="compositionally biased region" description="Low complexity" evidence="1">
    <location>
        <begin position="733"/>
        <end position="806"/>
    </location>
</feature>
<dbReference type="Ensembl" id="ENSOCUT00000023153.2">
    <property type="protein sequence ID" value="ENSOCUP00000022797.2"/>
    <property type="gene ID" value="ENSOCUG00000024238.2"/>
</dbReference>
<reference evidence="2 3" key="1">
    <citation type="journal article" date="2011" name="Nature">
        <title>A high-resolution map of human evolutionary constraint using 29 mammals.</title>
        <authorList>
            <person name="Lindblad-Toh K."/>
            <person name="Garber M."/>
            <person name="Zuk O."/>
            <person name="Lin M.F."/>
            <person name="Parker B.J."/>
            <person name="Washietl S."/>
            <person name="Kheradpour P."/>
            <person name="Ernst J."/>
            <person name="Jordan G."/>
            <person name="Mauceli E."/>
            <person name="Ward L.D."/>
            <person name="Lowe C.B."/>
            <person name="Holloway A.K."/>
            <person name="Clamp M."/>
            <person name="Gnerre S."/>
            <person name="Alfoldi J."/>
            <person name="Beal K."/>
            <person name="Chang J."/>
            <person name="Clawson H."/>
            <person name="Cuff J."/>
            <person name="Di Palma F."/>
            <person name="Fitzgerald S."/>
            <person name="Flicek P."/>
            <person name="Guttman M."/>
            <person name="Hubisz M.J."/>
            <person name="Jaffe D.B."/>
            <person name="Jungreis I."/>
            <person name="Kent W.J."/>
            <person name="Kostka D."/>
            <person name="Lara M."/>
            <person name="Martins A.L."/>
            <person name="Massingham T."/>
            <person name="Moltke I."/>
            <person name="Raney B.J."/>
            <person name="Rasmussen M.D."/>
            <person name="Robinson J."/>
            <person name="Stark A."/>
            <person name="Vilella A.J."/>
            <person name="Wen J."/>
            <person name="Xie X."/>
            <person name="Zody M.C."/>
            <person name="Baldwin J."/>
            <person name="Bloom T."/>
            <person name="Chin C.W."/>
            <person name="Heiman D."/>
            <person name="Nicol R."/>
            <person name="Nusbaum C."/>
            <person name="Young S."/>
            <person name="Wilkinson J."/>
            <person name="Worley K.C."/>
            <person name="Kovar C.L."/>
            <person name="Muzny D.M."/>
            <person name="Gibbs R.A."/>
            <person name="Cree A."/>
            <person name="Dihn H.H."/>
            <person name="Fowler G."/>
            <person name="Jhangiani S."/>
            <person name="Joshi V."/>
            <person name="Lee S."/>
            <person name="Lewis L.R."/>
            <person name="Nazareth L.V."/>
            <person name="Okwuonu G."/>
            <person name="Santibanez J."/>
            <person name="Warren W.C."/>
            <person name="Mardis E.R."/>
            <person name="Weinstock G.M."/>
            <person name="Wilson R.K."/>
            <person name="Delehaunty K."/>
            <person name="Dooling D."/>
            <person name="Fronik C."/>
            <person name="Fulton L."/>
            <person name="Fulton B."/>
            <person name="Graves T."/>
            <person name="Minx P."/>
            <person name="Sodergren E."/>
            <person name="Birney E."/>
            <person name="Margulies E.H."/>
            <person name="Herrero J."/>
            <person name="Green E.D."/>
            <person name="Haussler D."/>
            <person name="Siepel A."/>
            <person name="Goldman N."/>
            <person name="Pollard K.S."/>
            <person name="Pedersen J.S."/>
            <person name="Lander E.S."/>
            <person name="Kellis M."/>
        </authorList>
    </citation>
    <scope>NUCLEOTIDE SEQUENCE [LARGE SCALE GENOMIC DNA]</scope>
    <source>
        <strain evidence="2 3">Thorbecke inbred</strain>
    </source>
</reference>
<organism evidence="2 3">
    <name type="scientific">Oryctolagus cuniculus</name>
    <name type="common">Rabbit</name>
    <dbReference type="NCBI Taxonomy" id="9986"/>
    <lineage>
        <taxon>Eukaryota</taxon>
        <taxon>Metazoa</taxon>
        <taxon>Chordata</taxon>
        <taxon>Craniata</taxon>
        <taxon>Vertebrata</taxon>
        <taxon>Euteleostomi</taxon>
        <taxon>Mammalia</taxon>
        <taxon>Eutheria</taxon>
        <taxon>Euarchontoglires</taxon>
        <taxon>Glires</taxon>
        <taxon>Lagomorpha</taxon>
        <taxon>Leporidae</taxon>
        <taxon>Oryctolagus</taxon>
    </lineage>
</organism>
<feature type="region of interest" description="Disordered" evidence="1">
    <location>
        <begin position="733"/>
        <end position="816"/>
    </location>
</feature>
<evidence type="ECO:0000313" key="3">
    <source>
        <dbReference type="Proteomes" id="UP000001811"/>
    </source>
</evidence>
<dbReference type="PaxDb" id="9986-ENSOCUP00000022797"/>
<feature type="compositionally biased region" description="Pro residues" evidence="1">
    <location>
        <begin position="32"/>
        <end position="42"/>
    </location>
</feature>
<dbReference type="GO" id="GO:0006405">
    <property type="term" value="P:RNA export from nucleus"/>
    <property type="evidence" value="ECO:0007669"/>
    <property type="project" value="TreeGrafter"/>
</dbReference>
<dbReference type="GO" id="GO:0005643">
    <property type="term" value="C:nuclear pore"/>
    <property type="evidence" value="ECO:0007669"/>
    <property type="project" value="TreeGrafter"/>
</dbReference>
<accession>G1U0B8</accession>
<dbReference type="Bgee" id="ENSOCUG00000024238">
    <property type="expression patterns" value="Expressed in testis"/>
</dbReference>
<feature type="region of interest" description="Disordered" evidence="1">
    <location>
        <begin position="839"/>
        <end position="860"/>
    </location>
</feature>
<feature type="region of interest" description="Disordered" evidence="1">
    <location>
        <begin position="124"/>
        <end position="173"/>
    </location>
</feature>
<feature type="compositionally biased region" description="Basic and acidic residues" evidence="1">
    <location>
        <begin position="210"/>
        <end position="226"/>
    </location>
</feature>
<dbReference type="GO" id="GO:0006606">
    <property type="term" value="P:protein import into nucleus"/>
    <property type="evidence" value="ECO:0007669"/>
    <property type="project" value="TreeGrafter"/>
</dbReference>
<sequence length="1109" mass="114384">MGNDLGLSGPPQPVPSQEGKDQRETPDRHPPGRAPLPTPPGHQVPRGDPSPGCQPSGRPAQLRGQTPFSGFGIAPRRRYPIQQPRYSRVGCLPTVCWNGSPKKPVLSVGNSKMVCRSGTVRVPPLDRRLTRRPGPGLSISSTLPSQSAKAQDPCAPQSGATALPEGKRRRSPGGEAQILLAGPETKGGCPAGPGQVQSAVWAPLTGPQDSDVHLSKRPRHSCESSPERSTMAGIPVPVRNAISSSYSSTGGLLRPRKRGWPTSSAFCGPAASCSKIPERPAKVSGEEALGPRSSTSPPLVTDRESQRGRAVGAAAEKPGLRNSPPTPGGSWPHKRKFPEQLSGGGDLGTLPPAPRLGYPVTLGDGDMATKGSSRWLNKPLEHRMDAAQESAPESPPRTQPPSALPLPAASTAPSSAAFWGPIKRQTARRFPAFPEYAGVAATVAPSPAKIARLMGPVSCPAFPEYAGVAATVAPSPAKIARLMGPVDSSRPQRLPNSLGLKPAAPCAGLISAPVMMASDTKSPPTLRAETSAKVTMPQGPLPTSSPPMLLDKPRTPPPDAVCPRGAAPENLTAPMLKAMCTTTSGSQSAGPLPSGPILTTPTSSSSTMVTTTCTSILNLKPAPLRLARHVKQTTISTTTPTSTATTTIQAPASSRWAPASTAPASTNRAPASTAAASTNWAPASTAAASTNWAPASTAAASTNWAPASTAAAFTNWAPASTAAASTNWAPASTAAASTNRAPASTAPASTNRAPASTAAASTSRAPAPTTAASTSWAPASTAPASTNWASASTAAASSHQAPASTSRAPDALSSGGGSAAANDLFTMFEAMCVTAPGNKKKGPLPSGPILTPPTSSRSNTMWTTSLKLAPVRLAKHIKQTNGATTTPASTAAAFTGRAQATTAAACTGWAPASTAVASTSWAPAPILPASTSRAPAATAAASTSLAPASTAAASASRAPATTAEASTSWAPTPTLLASTSWAAASTAPALSSQVLASRAAASATTTSTSKDSFWLWCQRYDQRPEKKTHFWLWCQRCDQPLGDRDCFWLWFQHPEQHNCFWLWGQRCDQPPDSNECFWLWCQRCVQGPGQPESFWIWVQRSDQRPELWG</sequence>
<dbReference type="STRING" id="9986.ENSOCUP00000022797"/>
<dbReference type="EMBL" id="AAGW02046025">
    <property type="status" value="NOT_ANNOTATED_CDS"/>
    <property type="molecule type" value="Genomic_DNA"/>
</dbReference>
<reference evidence="2" key="2">
    <citation type="submission" date="2025-08" db="UniProtKB">
        <authorList>
            <consortium name="Ensembl"/>
        </authorList>
    </citation>
    <scope>IDENTIFICATION</scope>
    <source>
        <strain evidence="2">Thorbecke</strain>
    </source>
</reference>
<dbReference type="GeneTree" id="ENSGT00940000153253"/>
<feature type="compositionally biased region" description="Basic and acidic residues" evidence="1">
    <location>
        <begin position="18"/>
        <end position="30"/>
    </location>
</feature>
<dbReference type="EMBL" id="AAGW02046026">
    <property type="status" value="NOT_ANNOTATED_CDS"/>
    <property type="molecule type" value="Genomic_DNA"/>
</dbReference>
<keyword evidence="3" id="KW-1185">Reference proteome</keyword>
<dbReference type="Proteomes" id="UP000001811">
    <property type="component" value="Chromosome 15"/>
</dbReference>
<evidence type="ECO:0000313" key="2">
    <source>
        <dbReference type="Ensembl" id="ENSOCUP00000022797.2"/>
    </source>
</evidence>
<dbReference type="AlphaFoldDB" id="G1U0B8"/>
<dbReference type="GO" id="GO:0008139">
    <property type="term" value="F:nuclear localization sequence binding"/>
    <property type="evidence" value="ECO:0007669"/>
    <property type="project" value="TreeGrafter"/>
</dbReference>
<proteinExistence type="predicted"/>
<dbReference type="InterPro" id="IPR026054">
    <property type="entry name" value="Nucleoporin"/>
</dbReference>
<feature type="region of interest" description="Disordered" evidence="1">
    <location>
        <begin position="265"/>
        <end position="410"/>
    </location>
</feature>
<feature type="region of interest" description="Disordered" evidence="1">
    <location>
        <begin position="204"/>
        <end position="236"/>
    </location>
</feature>
<evidence type="ECO:0000256" key="1">
    <source>
        <dbReference type="SAM" id="MobiDB-lite"/>
    </source>
</evidence>
<feature type="compositionally biased region" description="Basic and acidic residues" evidence="1">
    <location>
        <begin position="276"/>
        <end position="285"/>
    </location>
</feature>
<dbReference type="HOGENOM" id="CLU_011366_1_0_1"/>
<dbReference type="eggNOG" id="ENOG502R5GW">
    <property type="taxonomic scope" value="Eukaryota"/>
</dbReference>
<name>G1U0B8_RABIT</name>